<dbReference type="Proteomes" id="UP000095283">
    <property type="component" value="Unplaced"/>
</dbReference>
<dbReference type="PANTHER" id="PTHR12863:SF1">
    <property type="entry name" value="FATTY ACID 2-HYDROXYLASE"/>
    <property type="match status" value="1"/>
</dbReference>
<keyword evidence="7" id="KW-0472">Membrane</keyword>
<evidence type="ECO:0000256" key="3">
    <source>
        <dbReference type="ARBA" id="ARBA00022824"/>
    </source>
</evidence>
<evidence type="ECO:0000256" key="6">
    <source>
        <dbReference type="ARBA" id="ARBA00023098"/>
    </source>
</evidence>
<keyword evidence="5" id="KW-0560">Oxidoreductase</keyword>
<dbReference type="GO" id="GO:0006631">
    <property type="term" value="P:fatty acid metabolic process"/>
    <property type="evidence" value="ECO:0007669"/>
    <property type="project" value="TreeGrafter"/>
</dbReference>
<dbReference type="GO" id="GO:0005789">
    <property type="term" value="C:endoplasmic reticulum membrane"/>
    <property type="evidence" value="ECO:0007669"/>
    <property type="project" value="UniProtKB-SubCell"/>
</dbReference>
<keyword evidence="2" id="KW-0812">Transmembrane</keyword>
<proteinExistence type="predicted"/>
<dbReference type="InterPro" id="IPR036400">
    <property type="entry name" value="Cyt_B5-like_heme/steroid_sf"/>
</dbReference>
<evidence type="ECO:0000313" key="8">
    <source>
        <dbReference type="Proteomes" id="UP000095283"/>
    </source>
</evidence>
<accession>A0A1I7WP51</accession>
<name>A0A1I7WP51_HETBA</name>
<keyword evidence="3" id="KW-0256">Endoplasmic reticulum</keyword>
<dbReference type="SUPFAM" id="SSF55856">
    <property type="entry name" value="Cytochrome b5-like heme/steroid binding domain"/>
    <property type="match status" value="1"/>
</dbReference>
<organism evidence="8 9">
    <name type="scientific">Heterorhabditis bacteriophora</name>
    <name type="common">Entomopathogenic nematode worm</name>
    <dbReference type="NCBI Taxonomy" id="37862"/>
    <lineage>
        <taxon>Eukaryota</taxon>
        <taxon>Metazoa</taxon>
        <taxon>Ecdysozoa</taxon>
        <taxon>Nematoda</taxon>
        <taxon>Chromadorea</taxon>
        <taxon>Rhabditida</taxon>
        <taxon>Rhabditina</taxon>
        <taxon>Rhabditomorpha</taxon>
        <taxon>Strongyloidea</taxon>
        <taxon>Heterorhabditidae</taxon>
        <taxon>Heterorhabditis</taxon>
    </lineage>
</organism>
<keyword evidence="4" id="KW-1133">Transmembrane helix</keyword>
<comment type="subcellular location">
    <subcellularLocation>
        <location evidence="1">Endoplasmic reticulum membrane</location>
        <topology evidence="1">Multi-pass membrane protein</topology>
    </subcellularLocation>
</comment>
<evidence type="ECO:0000256" key="1">
    <source>
        <dbReference type="ARBA" id="ARBA00004477"/>
    </source>
</evidence>
<keyword evidence="8" id="KW-1185">Reference proteome</keyword>
<evidence type="ECO:0000256" key="2">
    <source>
        <dbReference type="ARBA" id="ARBA00022692"/>
    </source>
</evidence>
<evidence type="ECO:0000313" key="9">
    <source>
        <dbReference type="WBParaSite" id="Hba_06863"/>
    </source>
</evidence>
<dbReference type="WBParaSite" id="Hba_06863">
    <property type="protein sequence ID" value="Hba_06863"/>
    <property type="gene ID" value="Hba_06863"/>
</dbReference>
<dbReference type="AlphaFoldDB" id="A0A1I7WP51"/>
<reference evidence="9" key="1">
    <citation type="submission" date="2016-11" db="UniProtKB">
        <authorList>
            <consortium name="WormBaseParasite"/>
        </authorList>
    </citation>
    <scope>IDENTIFICATION</scope>
</reference>
<dbReference type="GO" id="GO:0080132">
    <property type="term" value="F:fatty acid 2-hydroxylase activity"/>
    <property type="evidence" value="ECO:0007669"/>
    <property type="project" value="InterPro"/>
</dbReference>
<sequence length="202" mass="23001">MGAEDSFNHSGVEKPLLLGVNGRLYDVAQFAKKHPGGEKGDPILDSKRGVLSRVGGLGADYWMWIHQPYEGTLRSVLWCSRMGCFFCDWSFGLDSCRIFAASLGFPLEARSKFKDSDCTTFSTSWFVTKHIFCAFGSGKLFGYISYDMMHYYLHHGRPRPLTNMHYRKVYHHNHHFKDFDAGFGISTSLWDYIFDTVGLGPL</sequence>
<dbReference type="PANTHER" id="PTHR12863">
    <property type="entry name" value="FATTY ACID HYDROXYLASE"/>
    <property type="match status" value="1"/>
</dbReference>
<protein>
    <submittedName>
        <fullName evidence="9">Cytochrome b5 heme-binding domain-containing protein</fullName>
    </submittedName>
</protein>
<evidence type="ECO:0000256" key="7">
    <source>
        <dbReference type="ARBA" id="ARBA00023136"/>
    </source>
</evidence>
<dbReference type="InterPro" id="IPR014430">
    <property type="entry name" value="Scs7"/>
</dbReference>
<evidence type="ECO:0000256" key="4">
    <source>
        <dbReference type="ARBA" id="ARBA00022989"/>
    </source>
</evidence>
<keyword evidence="6" id="KW-0443">Lipid metabolism</keyword>
<evidence type="ECO:0000256" key="5">
    <source>
        <dbReference type="ARBA" id="ARBA00023002"/>
    </source>
</evidence>